<accession>A0A1Y3QYL3</accession>
<organism evidence="2 3">
    <name type="scientific">Alistipes onderdonkii</name>
    <dbReference type="NCBI Taxonomy" id="328813"/>
    <lineage>
        <taxon>Bacteria</taxon>
        <taxon>Pseudomonadati</taxon>
        <taxon>Bacteroidota</taxon>
        <taxon>Bacteroidia</taxon>
        <taxon>Bacteroidales</taxon>
        <taxon>Rikenellaceae</taxon>
        <taxon>Alistipes</taxon>
    </lineage>
</organism>
<dbReference type="OrthoDB" id="623956at2"/>
<dbReference type="AlphaFoldDB" id="A0A1Y3QYL3"/>
<reference evidence="3" key="1">
    <citation type="submission" date="2017-04" db="EMBL/GenBank/DDBJ databases">
        <title>Function of individual gut microbiota members based on whole genome sequencing of pure cultures obtained from chicken caecum.</title>
        <authorList>
            <person name="Medvecky M."/>
            <person name="Cejkova D."/>
            <person name="Polansky O."/>
            <person name="Karasova D."/>
            <person name="Kubasova T."/>
            <person name="Cizek A."/>
            <person name="Rychlik I."/>
        </authorList>
    </citation>
    <scope>NUCLEOTIDE SEQUENCE [LARGE SCALE GENOMIC DNA]</scope>
    <source>
        <strain evidence="3">An90</strain>
    </source>
</reference>
<dbReference type="Proteomes" id="UP000195772">
    <property type="component" value="Unassembled WGS sequence"/>
</dbReference>
<name>A0A1Y3QYL3_9BACT</name>
<sequence length="391" mass="45329">MIMKYFNFIIVCLIGQFSMTACSNEEEIPDNIKSIVFDSRESVTEIDFDKILDTTFRIVPLATNDECLISNIDRLEIVDGKFYIMDHMSQSVYVFNPDGSYAGKIHKHGRGPGEYTNLSFMTVTDRSIIVIDHFAGKQIFYDRLTLQPVSDDYDLFKRLRCTELFAIGDIIYYMNDWSNSAIGKYRLFSNARDGDGYSKYLPFKKDPDVLGINGPQYGIAGNEALMIYSGDDHIYKFSKDSVCVQYRMEFKDPKAKYTSGRPEKVFEDNRGRNAVLGINRIQQSERYIFAEVTFTGEKDYYFLYDKEDDKMSIYEFATDSNFSDKFFFSVKRVIGNEVIYWINANTFAHGYKNISDRTPKTGFEKELYGLLDKLSENDNPVLFVFDIKQEE</sequence>
<feature type="chain" id="PRO_5013209207" description="6-bladed beta-propeller" evidence="1">
    <location>
        <begin position="24"/>
        <end position="391"/>
    </location>
</feature>
<evidence type="ECO:0000256" key="1">
    <source>
        <dbReference type="SAM" id="SignalP"/>
    </source>
</evidence>
<evidence type="ECO:0000313" key="2">
    <source>
        <dbReference type="EMBL" id="OUN03358.1"/>
    </source>
</evidence>
<feature type="signal peptide" evidence="1">
    <location>
        <begin position="1"/>
        <end position="23"/>
    </location>
</feature>
<keyword evidence="1" id="KW-0732">Signal</keyword>
<evidence type="ECO:0008006" key="4">
    <source>
        <dbReference type="Google" id="ProtNLM"/>
    </source>
</evidence>
<proteinExistence type="predicted"/>
<protein>
    <recommendedName>
        <fullName evidence="4">6-bladed beta-propeller</fullName>
    </recommendedName>
</protein>
<dbReference type="Pfam" id="PF17170">
    <property type="entry name" value="DUF5128"/>
    <property type="match status" value="1"/>
</dbReference>
<evidence type="ECO:0000313" key="3">
    <source>
        <dbReference type="Proteomes" id="UP000195772"/>
    </source>
</evidence>
<dbReference type="SUPFAM" id="SSF75011">
    <property type="entry name" value="3-carboxy-cis,cis-mucoante lactonizing enzyme"/>
    <property type="match status" value="1"/>
</dbReference>
<gene>
    <name evidence="2" type="ORF">B5G41_06620</name>
</gene>
<comment type="caution">
    <text evidence="2">The sequence shown here is derived from an EMBL/GenBank/DDBJ whole genome shotgun (WGS) entry which is preliminary data.</text>
</comment>
<dbReference type="EMBL" id="NFHB01000004">
    <property type="protein sequence ID" value="OUN03358.1"/>
    <property type="molecule type" value="Genomic_DNA"/>
</dbReference>
<dbReference type="PROSITE" id="PS51257">
    <property type="entry name" value="PROKAR_LIPOPROTEIN"/>
    <property type="match status" value="1"/>
</dbReference>